<proteinExistence type="predicted"/>
<feature type="chain" id="PRO_5004583991" evidence="1">
    <location>
        <begin position="19"/>
        <end position="58"/>
    </location>
</feature>
<feature type="signal peptide" evidence="1">
    <location>
        <begin position="1"/>
        <end position="18"/>
    </location>
</feature>
<accession>T0RI78</accession>
<evidence type="ECO:0000313" key="3">
    <source>
        <dbReference type="Proteomes" id="UP000030762"/>
    </source>
</evidence>
<dbReference type="OMA" id="THDDAFG"/>
<keyword evidence="1" id="KW-0732">Signal</keyword>
<dbReference type="InParanoid" id="T0RI78"/>
<protein>
    <submittedName>
        <fullName evidence="2">Uncharacterized protein</fullName>
    </submittedName>
</protein>
<dbReference type="AlphaFoldDB" id="T0RI78"/>
<organism evidence="2 3">
    <name type="scientific">Saprolegnia diclina (strain VS20)</name>
    <dbReference type="NCBI Taxonomy" id="1156394"/>
    <lineage>
        <taxon>Eukaryota</taxon>
        <taxon>Sar</taxon>
        <taxon>Stramenopiles</taxon>
        <taxon>Oomycota</taxon>
        <taxon>Saprolegniomycetes</taxon>
        <taxon>Saprolegniales</taxon>
        <taxon>Saprolegniaceae</taxon>
        <taxon>Saprolegnia</taxon>
    </lineage>
</organism>
<reference evidence="2 3" key="1">
    <citation type="submission" date="2012-04" db="EMBL/GenBank/DDBJ databases">
        <title>The Genome Sequence of Saprolegnia declina VS20.</title>
        <authorList>
            <consortium name="The Broad Institute Genome Sequencing Platform"/>
            <person name="Russ C."/>
            <person name="Nusbaum C."/>
            <person name="Tyler B."/>
            <person name="van West P."/>
            <person name="Dieguez-Uribeondo J."/>
            <person name="de Bruijn I."/>
            <person name="Tripathy S."/>
            <person name="Jiang R."/>
            <person name="Young S.K."/>
            <person name="Zeng Q."/>
            <person name="Gargeya S."/>
            <person name="Fitzgerald M."/>
            <person name="Haas B."/>
            <person name="Abouelleil A."/>
            <person name="Alvarado L."/>
            <person name="Arachchi H.M."/>
            <person name="Berlin A."/>
            <person name="Chapman S.B."/>
            <person name="Goldberg J."/>
            <person name="Griggs A."/>
            <person name="Gujja S."/>
            <person name="Hansen M."/>
            <person name="Howarth C."/>
            <person name="Imamovic A."/>
            <person name="Larimer J."/>
            <person name="McCowen C."/>
            <person name="Montmayeur A."/>
            <person name="Murphy C."/>
            <person name="Neiman D."/>
            <person name="Pearson M."/>
            <person name="Priest M."/>
            <person name="Roberts A."/>
            <person name="Saif S."/>
            <person name="Shea T."/>
            <person name="Sisk P."/>
            <person name="Sykes S."/>
            <person name="Wortman J."/>
            <person name="Nusbaum C."/>
            <person name="Birren B."/>
        </authorList>
    </citation>
    <scope>NUCLEOTIDE SEQUENCE [LARGE SCALE GENOMIC DNA]</scope>
    <source>
        <strain evidence="2 3">VS20</strain>
    </source>
</reference>
<dbReference type="Proteomes" id="UP000030762">
    <property type="component" value="Unassembled WGS sequence"/>
</dbReference>
<gene>
    <name evidence="2" type="ORF">SDRG_10193</name>
</gene>
<evidence type="ECO:0000256" key="1">
    <source>
        <dbReference type="SAM" id="SignalP"/>
    </source>
</evidence>
<dbReference type="GeneID" id="19950920"/>
<keyword evidence="3" id="KW-1185">Reference proteome</keyword>
<sequence length="58" mass="6371">MRLWALVVCAVLLAAAEARPNLRLNQASPFYERITAMLAALYDVSTIGEATHDDAFGY</sequence>
<dbReference type="VEuPathDB" id="FungiDB:SDRG_10193"/>
<name>T0RI78_SAPDV</name>
<dbReference type="OrthoDB" id="10333568at2759"/>
<dbReference type="RefSeq" id="XP_008614395.1">
    <property type="nucleotide sequence ID" value="XM_008616173.1"/>
</dbReference>
<dbReference type="EMBL" id="JH767165">
    <property type="protein sequence ID" value="EQC31993.1"/>
    <property type="molecule type" value="Genomic_DNA"/>
</dbReference>
<evidence type="ECO:0000313" key="2">
    <source>
        <dbReference type="EMBL" id="EQC31993.1"/>
    </source>
</evidence>